<feature type="domain" description="Plastocyanin-like" evidence="4">
    <location>
        <begin position="148"/>
        <end position="259"/>
    </location>
</feature>
<dbReference type="InterPro" id="IPR045087">
    <property type="entry name" value="Cu-oxidase_fam"/>
</dbReference>
<dbReference type="Pfam" id="PF07731">
    <property type="entry name" value="Cu-oxidase_2"/>
    <property type="match status" value="1"/>
</dbReference>
<reference evidence="7" key="1">
    <citation type="submission" date="2022-12" db="EMBL/GenBank/DDBJ databases">
        <title>Jiella pelagia sp. nov., isolated from phosphonate enriched culture of Northwest Pacific surface seawater.</title>
        <authorList>
            <person name="Shin D.Y."/>
            <person name="Hwang C.Y."/>
        </authorList>
    </citation>
    <scope>NUCLEOTIDE SEQUENCE</scope>
    <source>
        <strain evidence="7">HL-NP1</strain>
    </source>
</reference>
<dbReference type="InterPro" id="IPR011706">
    <property type="entry name" value="Cu-oxidase_C"/>
</dbReference>
<dbReference type="PANTHER" id="PTHR11709:SF394">
    <property type="entry name" value="FI03373P-RELATED"/>
    <property type="match status" value="1"/>
</dbReference>
<accession>A0ABY7BYF2</accession>
<gene>
    <name evidence="7" type="ORF">OH818_24465</name>
</gene>
<evidence type="ECO:0000313" key="8">
    <source>
        <dbReference type="Proteomes" id="UP001164020"/>
    </source>
</evidence>
<dbReference type="Pfam" id="PF07732">
    <property type="entry name" value="Cu-oxidase_3"/>
    <property type="match status" value="1"/>
</dbReference>
<dbReference type="InterPro" id="IPR001117">
    <property type="entry name" value="Cu-oxidase_2nd"/>
</dbReference>
<evidence type="ECO:0000259" key="4">
    <source>
        <dbReference type="Pfam" id="PF00394"/>
    </source>
</evidence>
<keyword evidence="1" id="KW-0479">Metal-binding</keyword>
<dbReference type="SUPFAM" id="SSF49503">
    <property type="entry name" value="Cupredoxins"/>
    <property type="match status" value="3"/>
</dbReference>
<evidence type="ECO:0000259" key="6">
    <source>
        <dbReference type="Pfam" id="PF07732"/>
    </source>
</evidence>
<evidence type="ECO:0000256" key="2">
    <source>
        <dbReference type="ARBA" id="ARBA00023002"/>
    </source>
</evidence>
<keyword evidence="8" id="KW-1185">Reference proteome</keyword>
<keyword evidence="3" id="KW-0186">Copper</keyword>
<evidence type="ECO:0000313" key="7">
    <source>
        <dbReference type="EMBL" id="WAP68432.1"/>
    </source>
</evidence>
<evidence type="ECO:0000256" key="1">
    <source>
        <dbReference type="ARBA" id="ARBA00022723"/>
    </source>
</evidence>
<dbReference type="InterPro" id="IPR008972">
    <property type="entry name" value="Cupredoxin"/>
</dbReference>
<organism evidence="7 8">
    <name type="scientific">Jiella pelagia</name>
    <dbReference type="NCBI Taxonomy" id="2986949"/>
    <lineage>
        <taxon>Bacteria</taxon>
        <taxon>Pseudomonadati</taxon>
        <taxon>Pseudomonadota</taxon>
        <taxon>Alphaproteobacteria</taxon>
        <taxon>Hyphomicrobiales</taxon>
        <taxon>Aurantimonadaceae</taxon>
        <taxon>Jiella</taxon>
    </lineage>
</organism>
<dbReference type="PROSITE" id="PS00079">
    <property type="entry name" value="MULTICOPPER_OXIDASE1"/>
    <property type="match status" value="1"/>
</dbReference>
<dbReference type="EMBL" id="CP114029">
    <property type="protein sequence ID" value="WAP68432.1"/>
    <property type="molecule type" value="Genomic_DNA"/>
</dbReference>
<proteinExistence type="predicted"/>
<keyword evidence="2" id="KW-0560">Oxidoreductase</keyword>
<protein>
    <submittedName>
        <fullName evidence="7">Multicopper oxidase family protein</fullName>
    </submittedName>
</protein>
<dbReference type="PROSITE" id="PS00080">
    <property type="entry name" value="MULTICOPPER_OXIDASE2"/>
    <property type="match status" value="1"/>
</dbReference>
<evidence type="ECO:0000259" key="5">
    <source>
        <dbReference type="Pfam" id="PF07731"/>
    </source>
</evidence>
<dbReference type="InterPro" id="IPR033138">
    <property type="entry name" value="Cu_oxidase_CS"/>
</dbReference>
<sequence>MLATTGIPRASAATRHRLVAAVGQSQIVPETFAGPTPVWAFNGTAPGPVLRVRAGERLAVDVENGLDQPTSVHWHGIRIDNAMDGVPGLTQAAIAPGEQFSYDFAAPDPGTYWYHSHNRSWEQNARGLHGALIVEEPEPWRGADRDLVLVLDDWRLAQDGAIADGFGQMMEWAHGGRIGNTPTVNGRLGSKVAVRPNERVRVRLINAANARIMEIAFADLPMRLLALDGMPTTIEALSGTVQLAPAQRADLLVDFAGADGDTIPLSLQTRDGPFEMATFALQGDPVRSRYPDPVGLPLSGPAPLPELSDAFRTDLVMEGGAMGSMQGATHQGRWMDMRELVSKGRVWSFNGVAGDMDQPLATVARGRPIVFTLRNATRWPHAMHVHGHHFRVVSRDGRPVASPVLRDTELMMPDETIEIAFIADNPGKWLLHCHMLEHAAGGMMTWFDVT</sequence>
<feature type="domain" description="Plastocyanin-like" evidence="5">
    <location>
        <begin position="338"/>
        <end position="449"/>
    </location>
</feature>
<dbReference type="InterPro" id="IPR002355">
    <property type="entry name" value="Cu_oxidase_Cu_BS"/>
</dbReference>
<dbReference type="CDD" id="cd13861">
    <property type="entry name" value="CuRO_1_CumA_like"/>
    <property type="match status" value="1"/>
</dbReference>
<dbReference type="Proteomes" id="UP001164020">
    <property type="component" value="Chromosome"/>
</dbReference>
<name>A0ABY7BYF2_9HYPH</name>
<dbReference type="Gene3D" id="2.60.40.420">
    <property type="entry name" value="Cupredoxins - blue copper proteins"/>
    <property type="match status" value="3"/>
</dbReference>
<dbReference type="InterPro" id="IPR011707">
    <property type="entry name" value="Cu-oxidase-like_N"/>
</dbReference>
<dbReference type="Pfam" id="PF00394">
    <property type="entry name" value="Cu-oxidase"/>
    <property type="match status" value="1"/>
</dbReference>
<feature type="domain" description="Plastocyanin-like" evidence="6">
    <location>
        <begin position="35"/>
        <end position="138"/>
    </location>
</feature>
<evidence type="ECO:0000256" key="3">
    <source>
        <dbReference type="ARBA" id="ARBA00023008"/>
    </source>
</evidence>
<dbReference type="PANTHER" id="PTHR11709">
    <property type="entry name" value="MULTI-COPPER OXIDASE"/>
    <property type="match status" value="1"/>
</dbReference>